<protein>
    <submittedName>
        <fullName evidence="3">Uncharacterized protein</fullName>
    </submittedName>
</protein>
<organism evidence="3 4">
    <name type="scientific">Papaver atlanticum</name>
    <dbReference type="NCBI Taxonomy" id="357466"/>
    <lineage>
        <taxon>Eukaryota</taxon>
        <taxon>Viridiplantae</taxon>
        <taxon>Streptophyta</taxon>
        <taxon>Embryophyta</taxon>
        <taxon>Tracheophyta</taxon>
        <taxon>Spermatophyta</taxon>
        <taxon>Magnoliopsida</taxon>
        <taxon>Ranunculales</taxon>
        <taxon>Papaveraceae</taxon>
        <taxon>Papaveroideae</taxon>
        <taxon>Papaver</taxon>
    </lineage>
</organism>
<keyword evidence="2" id="KW-0472">Membrane</keyword>
<keyword evidence="2" id="KW-1133">Transmembrane helix</keyword>
<gene>
    <name evidence="3" type="ORF">MKW98_024002</name>
</gene>
<keyword evidence="4" id="KW-1185">Reference proteome</keyword>
<proteinExistence type="predicted"/>
<feature type="compositionally biased region" description="Pro residues" evidence="1">
    <location>
        <begin position="62"/>
        <end position="74"/>
    </location>
</feature>
<dbReference type="Proteomes" id="UP001202328">
    <property type="component" value="Unassembled WGS sequence"/>
</dbReference>
<evidence type="ECO:0000256" key="1">
    <source>
        <dbReference type="SAM" id="MobiDB-lite"/>
    </source>
</evidence>
<dbReference type="EMBL" id="JAJJMB010007708">
    <property type="protein sequence ID" value="KAI3928401.1"/>
    <property type="molecule type" value="Genomic_DNA"/>
</dbReference>
<keyword evidence="2" id="KW-0812">Transmembrane</keyword>
<feature type="transmembrane region" description="Helical" evidence="2">
    <location>
        <begin position="117"/>
        <end position="137"/>
    </location>
</feature>
<feature type="compositionally biased region" description="Low complexity" evidence="1">
    <location>
        <begin position="32"/>
        <end position="46"/>
    </location>
</feature>
<evidence type="ECO:0000313" key="3">
    <source>
        <dbReference type="EMBL" id="KAI3928401.1"/>
    </source>
</evidence>
<dbReference type="PRINTS" id="PR01217">
    <property type="entry name" value="PRICHEXTENSN"/>
</dbReference>
<evidence type="ECO:0000256" key="2">
    <source>
        <dbReference type="SAM" id="Phobius"/>
    </source>
</evidence>
<accession>A0AAD4XNL9</accession>
<dbReference type="AlphaFoldDB" id="A0AAD4XNL9"/>
<feature type="compositionally biased region" description="Pro residues" evidence="1">
    <location>
        <begin position="83"/>
        <end position="107"/>
    </location>
</feature>
<name>A0AAD4XNL9_9MAGN</name>
<comment type="caution">
    <text evidence="3">The sequence shown here is derived from an EMBL/GenBank/DDBJ whole genome shotgun (WGS) entry which is preliminary data.</text>
</comment>
<sequence length="142" mass="14863">MCIHLALTVNAQPTNMYGICQEEADNSPAPYPASLSPPTTAPSPDSIAPPPQNPTEADHSPAPTPDSIAPPPQNPTEDDHSPAPSPASLPDPRSTPPFPESLAPPPRNSTNGKEKNTFNNLLTLIMPLVVTLVLATGNQCPH</sequence>
<evidence type="ECO:0000313" key="4">
    <source>
        <dbReference type="Proteomes" id="UP001202328"/>
    </source>
</evidence>
<feature type="region of interest" description="Disordered" evidence="1">
    <location>
        <begin position="23"/>
        <end position="115"/>
    </location>
</feature>
<reference evidence="3" key="1">
    <citation type="submission" date="2022-04" db="EMBL/GenBank/DDBJ databases">
        <title>A functionally conserved STORR gene fusion in Papaver species that diverged 16.8 million years ago.</title>
        <authorList>
            <person name="Catania T."/>
        </authorList>
    </citation>
    <scope>NUCLEOTIDE SEQUENCE</scope>
    <source>
        <strain evidence="3">S-188037</strain>
    </source>
</reference>